<evidence type="ECO:0000313" key="6">
    <source>
        <dbReference type="Proteomes" id="UP000009026"/>
    </source>
</evidence>
<organism evidence="5 6">
    <name type="scientific">Pseudomyxococcus hansupus</name>
    <dbReference type="NCBI Taxonomy" id="1297742"/>
    <lineage>
        <taxon>Bacteria</taxon>
        <taxon>Pseudomonadati</taxon>
        <taxon>Myxococcota</taxon>
        <taxon>Myxococcia</taxon>
        <taxon>Myxococcales</taxon>
        <taxon>Cystobacterineae</taxon>
        <taxon>Myxococcaceae</taxon>
        <taxon>Pseudomyxococcus</taxon>
    </lineage>
</organism>
<dbReference type="InterPro" id="IPR000873">
    <property type="entry name" value="AMP-dep_synth/lig_dom"/>
</dbReference>
<dbReference type="KEGG" id="mym:A176_007563"/>
<dbReference type="PANTHER" id="PTHR43272">
    <property type="entry name" value="LONG-CHAIN-FATTY-ACID--COA LIGASE"/>
    <property type="match status" value="1"/>
</dbReference>
<evidence type="ECO:0000256" key="2">
    <source>
        <dbReference type="ARBA" id="ARBA00022840"/>
    </source>
</evidence>
<dbReference type="PROSITE" id="PS00455">
    <property type="entry name" value="AMP_BINDING"/>
    <property type="match status" value="1"/>
</dbReference>
<evidence type="ECO:0000256" key="3">
    <source>
        <dbReference type="ARBA" id="ARBA00024484"/>
    </source>
</evidence>
<dbReference type="InterPro" id="IPR042099">
    <property type="entry name" value="ANL_N_sf"/>
</dbReference>
<keyword evidence="5" id="KW-0436">Ligase</keyword>
<dbReference type="GO" id="GO:0016020">
    <property type="term" value="C:membrane"/>
    <property type="evidence" value="ECO:0007669"/>
    <property type="project" value="TreeGrafter"/>
</dbReference>
<feature type="domain" description="AMP-dependent synthetase/ligase" evidence="4">
    <location>
        <begin position="25"/>
        <end position="438"/>
    </location>
</feature>
<dbReference type="Gene3D" id="3.40.50.12780">
    <property type="entry name" value="N-terminal domain of ligase-like"/>
    <property type="match status" value="1"/>
</dbReference>
<dbReference type="CDD" id="cd05907">
    <property type="entry name" value="VL_LC_FACS_like"/>
    <property type="match status" value="1"/>
</dbReference>
<dbReference type="Pfam" id="PF00501">
    <property type="entry name" value="AMP-binding"/>
    <property type="match status" value="1"/>
</dbReference>
<dbReference type="PANTHER" id="PTHR43272:SF33">
    <property type="entry name" value="AMP-BINDING DOMAIN-CONTAINING PROTEIN-RELATED"/>
    <property type="match status" value="1"/>
</dbReference>
<dbReference type="EMBL" id="CP012109">
    <property type="protein sequence ID" value="AKQ70651.1"/>
    <property type="molecule type" value="Genomic_DNA"/>
</dbReference>
<evidence type="ECO:0000313" key="5">
    <source>
        <dbReference type="EMBL" id="AKQ70651.1"/>
    </source>
</evidence>
<dbReference type="Gene3D" id="3.30.300.30">
    <property type="match status" value="1"/>
</dbReference>
<dbReference type="STRING" id="1297742.A176_007563"/>
<dbReference type="InterPro" id="IPR020845">
    <property type="entry name" value="AMP-binding_CS"/>
</dbReference>
<dbReference type="GO" id="GO:0004467">
    <property type="term" value="F:long-chain fatty acid-CoA ligase activity"/>
    <property type="evidence" value="ECO:0007669"/>
    <property type="project" value="UniProtKB-EC"/>
</dbReference>
<sequence length="612" mass="66290">MHPSFADLEAQCQSLANQLTLPLLLERNAREYTDAPALTAGETTLTWTQLRERTAALSRGLGALGLKRGERMMIMMSSRPEHWLIDYAAVHLGAISCTAYQTLSIEQIGYVAKQSQARIVVLEGAVEVGRWQPVLESLNALTHIIVVDAAAIPAGDARFVSFAEVEAKGRALHQADPSVFESGWKHIRPEDPIAMMYTSGTTGDPKGVVLSHRNAFYEAIAVDAVVPVPMRTTSIAYLPLAHIAERELGLYRFLYKALHVYICSDPAGVIPLMAKARPPAFFGVPRVWEKLAAGLKAKLDAMPSAQREPLLTAHATLVEVFRMEGSGREVPSQLALKAAEAEEKVLKPLRAAMGMDALKWASSGSAPIPVEVLEFLGGFGLKVLEVWGMSETTGCATINTPSDFRVGSVGRPLPGLQLRLAPDDEIFVRGPILFMGYLAADGQIVSAVDGDGWLATGDIGSVDAEGYLTITDRKKELLITSSGKNIAPSKIEGMLRAHPLVGQAIAIGDNRPYVTALISLDPDAAPVWAKARGLEARTLEALSRDASVRAELEALMTTVNVRLSRAEQVKHFHVVAENWTPVTGELTPSLKLKRRVILAQYAERIAAFYENA</sequence>
<protein>
    <submittedName>
        <fullName evidence="5">Long-chain-fatty-acid--CoA ligase</fullName>
    </submittedName>
</protein>
<name>A0A0H4X4M2_9BACT</name>
<dbReference type="InterPro" id="IPR045851">
    <property type="entry name" value="AMP-bd_C_sf"/>
</dbReference>
<reference evidence="5 6" key="1">
    <citation type="journal article" date="2016" name="PLoS ONE">
        <title>Complete Genome Sequence and Comparative Genomics of a Novel Myxobacterium Myxococcus hansupus.</title>
        <authorList>
            <person name="Sharma G."/>
            <person name="Narwani T."/>
            <person name="Subramanian S."/>
        </authorList>
    </citation>
    <scope>NUCLEOTIDE SEQUENCE [LARGE SCALE GENOMIC DNA]</scope>
    <source>
        <strain evidence="6">mixupus</strain>
    </source>
</reference>
<comment type="catalytic activity">
    <reaction evidence="3">
        <text>a long-chain fatty acid + ATP + CoA = a long-chain fatty acyl-CoA + AMP + diphosphate</text>
        <dbReference type="Rhea" id="RHEA:15421"/>
        <dbReference type="ChEBI" id="CHEBI:30616"/>
        <dbReference type="ChEBI" id="CHEBI:33019"/>
        <dbReference type="ChEBI" id="CHEBI:57287"/>
        <dbReference type="ChEBI" id="CHEBI:57560"/>
        <dbReference type="ChEBI" id="CHEBI:83139"/>
        <dbReference type="ChEBI" id="CHEBI:456215"/>
        <dbReference type="EC" id="6.2.1.3"/>
    </reaction>
    <physiologicalReaction direction="left-to-right" evidence="3">
        <dbReference type="Rhea" id="RHEA:15422"/>
    </physiologicalReaction>
</comment>
<dbReference type="PATRIC" id="fig|1297742.4.peg.7696"/>
<dbReference type="RefSeq" id="WP_002633730.1">
    <property type="nucleotide sequence ID" value="NZ_CP012109.1"/>
</dbReference>
<evidence type="ECO:0000259" key="4">
    <source>
        <dbReference type="Pfam" id="PF00501"/>
    </source>
</evidence>
<dbReference type="SUPFAM" id="SSF56801">
    <property type="entry name" value="Acetyl-CoA synthetase-like"/>
    <property type="match status" value="1"/>
</dbReference>
<gene>
    <name evidence="5" type="ORF">A176_007563</name>
</gene>
<keyword evidence="2" id="KW-0067">ATP-binding</keyword>
<dbReference type="Proteomes" id="UP000009026">
    <property type="component" value="Chromosome"/>
</dbReference>
<proteinExistence type="predicted"/>
<accession>A0A0H4X4M2</accession>
<dbReference type="GO" id="GO:0005524">
    <property type="term" value="F:ATP binding"/>
    <property type="evidence" value="ECO:0007669"/>
    <property type="project" value="UniProtKB-KW"/>
</dbReference>
<keyword evidence="6" id="KW-1185">Reference proteome</keyword>
<dbReference type="eggNOG" id="COG1022">
    <property type="taxonomic scope" value="Bacteria"/>
</dbReference>
<dbReference type="OrthoDB" id="9803968at2"/>
<keyword evidence="1" id="KW-0547">Nucleotide-binding</keyword>
<dbReference type="Pfam" id="PF23562">
    <property type="entry name" value="AMP-binding_C_3"/>
    <property type="match status" value="1"/>
</dbReference>
<dbReference type="AlphaFoldDB" id="A0A0H4X4M2"/>
<evidence type="ECO:0000256" key="1">
    <source>
        <dbReference type="ARBA" id="ARBA00022741"/>
    </source>
</evidence>